<dbReference type="Proteomes" id="UP000290365">
    <property type="component" value="Chromosome"/>
</dbReference>
<name>A0A4P6JZD3_KTERU</name>
<evidence type="ECO:0000313" key="2">
    <source>
        <dbReference type="Proteomes" id="UP000290365"/>
    </source>
</evidence>
<organism evidence="1 2">
    <name type="scientific">Ktedonosporobacter rubrisoli</name>
    <dbReference type="NCBI Taxonomy" id="2509675"/>
    <lineage>
        <taxon>Bacteria</taxon>
        <taxon>Bacillati</taxon>
        <taxon>Chloroflexota</taxon>
        <taxon>Ktedonobacteria</taxon>
        <taxon>Ktedonobacterales</taxon>
        <taxon>Ktedonosporobacteraceae</taxon>
        <taxon>Ktedonosporobacter</taxon>
    </lineage>
</organism>
<evidence type="ECO:0000313" key="1">
    <source>
        <dbReference type="EMBL" id="QBD81119.1"/>
    </source>
</evidence>
<dbReference type="OrthoDB" id="286252at2"/>
<dbReference type="KEGG" id="kbs:EPA93_36170"/>
<dbReference type="Pfam" id="PF12952">
    <property type="entry name" value="DUF3841"/>
    <property type="match status" value="1"/>
</dbReference>
<proteinExistence type="predicted"/>
<accession>A0A4P6JZD3</accession>
<dbReference type="EMBL" id="CP035758">
    <property type="protein sequence ID" value="QBD81119.1"/>
    <property type="molecule type" value="Genomic_DNA"/>
</dbReference>
<dbReference type="InterPro" id="IPR024211">
    <property type="entry name" value="DUF3841"/>
</dbReference>
<dbReference type="AlphaFoldDB" id="A0A4P6JZD3"/>
<protein>
    <submittedName>
        <fullName evidence="1">DUF3841 domain-containing protein</fullName>
    </submittedName>
</protein>
<sequence>MHCRKEPGLHVWMTARAVLWEQLQQEKLLYFDQQRIPGISSPHATIYDRMMLRAYDWMRQQMAQRLSRYQGHYPWWAWVQWKEERAKPDLRSRDPELHYLPADELAVRLELLLPAEDVLCSHFYAWCNALSNEYVSRTEAEAQQYKRLDPAQNRQELIERSWEAVFDLDSQHWDEYRCGGWRIQGVFEELRIEQVKEVTYFRPRSSYSASL</sequence>
<keyword evidence="2" id="KW-1185">Reference proteome</keyword>
<reference evidence="1 2" key="1">
    <citation type="submission" date="2019-01" db="EMBL/GenBank/DDBJ databases">
        <title>Ktedonosporobacter rubrisoli SCAWS-G2.</title>
        <authorList>
            <person name="Huang Y."/>
            <person name="Yan B."/>
        </authorList>
    </citation>
    <scope>NUCLEOTIDE SEQUENCE [LARGE SCALE GENOMIC DNA]</scope>
    <source>
        <strain evidence="1 2">SCAWS-G2</strain>
    </source>
</reference>
<gene>
    <name evidence="1" type="ORF">EPA93_36170</name>
</gene>